<evidence type="ECO:0000256" key="9">
    <source>
        <dbReference type="ARBA" id="ARBA00023136"/>
    </source>
</evidence>
<dbReference type="OrthoDB" id="5292355at2"/>
<feature type="transmembrane region" description="Helical" evidence="11">
    <location>
        <begin position="65"/>
        <end position="86"/>
    </location>
</feature>
<evidence type="ECO:0000256" key="3">
    <source>
        <dbReference type="ARBA" id="ARBA00022475"/>
    </source>
</evidence>
<dbReference type="AlphaFoldDB" id="A0A0A7S1E9"/>
<comment type="subcellular location">
    <subcellularLocation>
        <location evidence="11">Cell inner membrane</location>
        <topology evidence="11">Multi-pass membrane protein</topology>
    </subcellularLocation>
    <subcellularLocation>
        <location evidence="1">Membrane</location>
        <topology evidence="1">Multi-pass membrane protein</topology>
    </subcellularLocation>
</comment>
<dbReference type="GO" id="GO:0009675">
    <property type="term" value="F:high-affinity sulfate:proton symporter activity"/>
    <property type="evidence" value="ECO:0007669"/>
    <property type="project" value="TreeGrafter"/>
</dbReference>
<evidence type="ECO:0000256" key="4">
    <source>
        <dbReference type="ARBA" id="ARBA00022519"/>
    </source>
</evidence>
<feature type="transmembrane region" description="Helical" evidence="11">
    <location>
        <begin position="25"/>
        <end position="45"/>
    </location>
</feature>
<keyword evidence="9 11" id="KW-0472">Membrane</keyword>
<evidence type="ECO:0000313" key="12">
    <source>
        <dbReference type="EMBL" id="AJA44682.1"/>
    </source>
</evidence>
<keyword evidence="8 11" id="KW-0764">Sulfate transport</keyword>
<feature type="transmembrane region" description="Helical" evidence="11">
    <location>
        <begin position="163"/>
        <end position="182"/>
    </location>
</feature>
<comment type="function">
    <text evidence="11">High affinity, high specificity proton-dependent sulfate transporter, which mediates sulfate uptake. Provides the sulfur source for the cysteine synthesis pathway.</text>
</comment>
<keyword evidence="7 11" id="KW-1133">Transmembrane helix</keyword>
<gene>
    <name evidence="11" type="primary">cysZ</name>
    <name evidence="12" type="ORF">FPB0191_00856</name>
</gene>
<sequence>MNNKTSFHYFLQGCSLIQYSGIRRYVLMPILANIVIMSSLFYWFFMKIQEWVDFGLDFLPNWMQWLSYFITALLIISFTILFCYIFSTITNIIAAPFNGLLAEKVEAILTGQPVPDTRIWDLIKDIPRILKRELQKLIYYILWAIPLLLSYLIPLFGQFFTPIIWLIFTAWMINIQYMDYPFDNHKVSFTRMKMLLSKDRVDNILLGFIISFFTMIPLLNLIIMPIAVCTATAMWVDRYRHQI</sequence>
<dbReference type="GO" id="GO:0019344">
    <property type="term" value="P:cysteine biosynthetic process"/>
    <property type="evidence" value="ECO:0007669"/>
    <property type="project" value="UniProtKB-UniRule"/>
</dbReference>
<keyword evidence="10 11" id="KW-0198">Cysteine biosynthesis</keyword>
<keyword evidence="5 11" id="KW-0028">Amino-acid biosynthesis</keyword>
<feature type="transmembrane region" description="Helical" evidence="11">
    <location>
        <begin position="203"/>
        <end position="236"/>
    </location>
</feature>
<evidence type="ECO:0000256" key="8">
    <source>
        <dbReference type="ARBA" id="ARBA00023032"/>
    </source>
</evidence>
<comment type="similarity">
    <text evidence="11">Belongs to the CysZ family.</text>
</comment>
<accession>A0A0A7S1E9</accession>
<evidence type="ECO:0000256" key="6">
    <source>
        <dbReference type="ARBA" id="ARBA00022692"/>
    </source>
</evidence>
<dbReference type="GO" id="GO:0005886">
    <property type="term" value="C:plasma membrane"/>
    <property type="evidence" value="ECO:0007669"/>
    <property type="project" value="UniProtKB-SubCell"/>
</dbReference>
<keyword evidence="13" id="KW-1185">Reference proteome</keyword>
<dbReference type="Proteomes" id="UP000030901">
    <property type="component" value="Chromosome"/>
</dbReference>
<dbReference type="InterPro" id="IPR022985">
    <property type="entry name" value="Sulfate_CysZ"/>
</dbReference>
<evidence type="ECO:0000256" key="7">
    <source>
        <dbReference type="ARBA" id="ARBA00022989"/>
    </source>
</evidence>
<keyword evidence="4 11" id="KW-0997">Cell inner membrane</keyword>
<protein>
    <recommendedName>
        <fullName evidence="11">Sulfate transporter CysZ</fullName>
    </recommendedName>
</protein>
<evidence type="ECO:0000256" key="11">
    <source>
        <dbReference type="HAMAP-Rule" id="MF_00468"/>
    </source>
</evidence>
<dbReference type="KEGG" id="fpp:FPB0191_00856"/>
<dbReference type="RefSeq" id="WP_039104285.1">
    <property type="nucleotide sequence ID" value="NZ_CP009056.1"/>
</dbReference>
<keyword evidence="6 11" id="KW-0812">Transmembrane</keyword>
<dbReference type="PANTHER" id="PTHR37468:SF1">
    <property type="entry name" value="SULFATE TRANSPORTER CYSZ"/>
    <property type="match status" value="1"/>
</dbReference>
<name>A0A0A7S1E9_FRIPE</name>
<dbReference type="HOGENOM" id="CLU_070331_1_0_6"/>
<organism evidence="12 13">
    <name type="scientific">Frischella perrara</name>
    <dbReference type="NCBI Taxonomy" id="1267021"/>
    <lineage>
        <taxon>Bacteria</taxon>
        <taxon>Pseudomonadati</taxon>
        <taxon>Pseudomonadota</taxon>
        <taxon>Gammaproteobacteria</taxon>
        <taxon>Orbales</taxon>
        <taxon>Orbaceae</taxon>
        <taxon>Frischella</taxon>
    </lineage>
</organism>
<evidence type="ECO:0000256" key="5">
    <source>
        <dbReference type="ARBA" id="ARBA00022605"/>
    </source>
</evidence>
<dbReference type="InterPro" id="IPR059112">
    <property type="entry name" value="CysZ/EI24"/>
</dbReference>
<keyword evidence="3 11" id="KW-1003">Cell membrane</keyword>
<evidence type="ECO:0000313" key="13">
    <source>
        <dbReference type="Proteomes" id="UP000030901"/>
    </source>
</evidence>
<dbReference type="PANTHER" id="PTHR37468">
    <property type="entry name" value="SULFATE TRANSPORTER CYSZ"/>
    <property type="match status" value="1"/>
</dbReference>
<keyword evidence="2 11" id="KW-0813">Transport</keyword>
<dbReference type="NCBIfam" id="NF003433">
    <property type="entry name" value="PRK04949.1"/>
    <property type="match status" value="1"/>
</dbReference>
<evidence type="ECO:0000256" key="1">
    <source>
        <dbReference type="ARBA" id="ARBA00004141"/>
    </source>
</evidence>
<evidence type="ECO:0000256" key="10">
    <source>
        <dbReference type="ARBA" id="ARBA00023192"/>
    </source>
</evidence>
<reference evidence="12 13" key="1">
    <citation type="journal article" date="2014" name="Appl. Environ. Microbiol.">
        <title>Gut symbionts from distinct hosts exhibit genotoxic activity via divergent colibactin biosynthetic pathways.</title>
        <authorList>
            <person name="Engel P."/>
            <person name="Vizcaino M.I."/>
            <person name="Crawford J.M."/>
        </authorList>
    </citation>
    <scope>NUCLEOTIDE SEQUENCE [LARGE SCALE GENOMIC DNA]</scope>
    <source>
        <strain evidence="12 13">PEB0191</strain>
    </source>
</reference>
<dbReference type="EMBL" id="CP009056">
    <property type="protein sequence ID" value="AJA44682.1"/>
    <property type="molecule type" value="Genomic_DNA"/>
</dbReference>
<evidence type="ECO:0000256" key="2">
    <source>
        <dbReference type="ARBA" id="ARBA00022448"/>
    </source>
</evidence>
<dbReference type="InterPro" id="IPR050480">
    <property type="entry name" value="CysZ-like"/>
</dbReference>
<proteinExistence type="inferred from homology"/>
<dbReference type="STRING" id="1267021.FPB0191_00856"/>
<dbReference type="HAMAP" id="MF_00468">
    <property type="entry name" value="CysZ"/>
    <property type="match status" value="1"/>
</dbReference>
<dbReference type="Pfam" id="PF07264">
    <property type="entry name" value="EI24"/>
    <property type="match status" value="1"/>
</dbReference>
<dbReference type="GO" id="GO:0000103">
    <property type="term" value="P:sulfate assimilation"/>
    <property type="evidence" value="ECO:0007669"/>
    <property type="project" value="InterPro"/>
</dbReference>
<feature type="transmembrane region" description="Helical" evidence="11">
    <location>
        <begin position="137"/>
        <end position="157"/>
    </location>
</feature>